<comment type="caution">
    <text evidence="13">The sequence shown here is derived from an EMBL/GenBank/DDBJ whole genome shotgun (WGS) entry which is preliminary data.</text>
</comment>
<reference evidence="13 14" key="1">
    <citation type="submission" date="2012-10" db="EMBL/GenBank/DDBJ databases">
        <title>Genome sequencing of Tanticharoenia sakaeratensis NBRC 103193.</title>
        <authorList>
            <person name="Azuma Y."/>
            <person name="Hadano H."/>
            <person name="Hirakawa H."/>
            <person name="Matsushita K."/>
        </authorList>
    </citation>
    <scope>NUCLEOTIDE SEQUENCE [LARGE SCALE GENOMIC DNA]</scope>
    <source>
        <strain evidence="13 14">NBRC 103193</strain>
    </source>
</reference>
<dbReference type="CDD" id="cd12152">
    <property type="entry name" value="F1-ATPase_delta"/>
    <property type="match status" value="1"/>
</dbReference>
<evidence type="ECO:0000256" key="5">
    <source>
        <dbReference type="ARBA" id="ARBA00022781"/>
    </source>
</evidence>
<dbReference type="AlphaFoldDB" id="A0A0D6MLF3"/>
<dbReference type="GO" id="GO:0045259">
    <property type="term" value="C:proton-transporting ATP synthase complex"/>
    <property type="evidence" value="ECO:0007669"/>
    <property type="project" value="UniProtKB-KW"/>
</dbReference>
<evidence type="ECO:0000256" key="2">
    <source>
        <dbReference type="ARBA" id="ARBA00004184"/>
    </source>
</evidence>
<evidence type="ECO:0000256" key="8">
    <source>
        <dbReference type="ARBA" id="ARBA00023196"/>
    </source>
</evidence>
<evidence type="ECO:0000256" key="1">
    <source>
        <dbReference type="ARBA" id="ARBA00003543"/>
    </source>
</evidence>
<dbReference type="Proteomes" id="UP000032679">
    <property type="component" value="Unassembled WGS sequence"/>
</dbReference>
<dbReference type="EMBL" id="BALE01000022">
    <property type="protein sequence ID" value="GAN54514.1"/>
    <property type="molecule type" value="Genomic_DNA"/>
</dbReference>
<evidence type="ECO:0000256" key="7">
    <source>
        <dbReference type="ARBA" id="ARBA00023136"/>
    </source>
</evidence>
<dbReference type="OrthoDB" id="9799969at2"/>
<gene>
    <name evidence="10" type="primary">atpC</name>
    <name evidence="13" type="ORF">Tasa_022_013</name>
</gene>
<comment type="similarity">
    <text evidence="3 10 11">Belongs to the ATPase epsilon chain family.</text>
</comment>
<dbReference type="Pfam" id="PF02823">
    <property type="entry name" value="ATP-synt_DE_N"/>
    <property type="match status" value="1"/>
</dbReference>
<keyword evidence="7 10" id="KW-0472">Membrane</keyword>
<dbReference type="RefSeq" id="WP_048849060.1">
    <property type="nucleotide sequence ID" value="NZ_BALE01000022.1"/>
</dbReference>
<evidence type="ECO:0000259" key="12">
    <source>
        <dbReference type="Pfam" id="PF02823"/>
    </source>
</evidence>
<accession>A0A0D6MLF3</accession>
<evidence type="ECO:0000256" key="6">
    <source>
        <dbReference type="ARBA" id="ARBA00023065"/>
    </source>
</evidence>
<keyword evidence="6 10" id="KW-0406">Ion transport</keyword>
<keyword evidence="8 10" id="KW-0139">CF(1)</keyword>
<comment type="subunit">
    <text evidence="10 11">F-type ATPases have 2 components, CF(1) - the catalytic core - and CF(0) - the membrane proton channel. CF(1) has five subunits: alpha(3), beta(3), gamma(1), delta(1), epsilon(1). CF(0) has three main subunits: a, b and c.</text>
</comment>
<keyword evidence="10" id="KW-1003">Cell membrane</keyword>
<dbReference type="NCBIfam" id="TIGR01216">
    <property type="entry name" value="ATP_synt_epsi"/>
    <property type="match status" value="1"/>
</dbReference>
<evidence type="ECO:0000256" key="11">
    <source>
        <dbReference type="RuleBase" id="RU003656"/>
    </source>
</evidence>
<keyword evidence="14" id="KW-1185">Reference proteome</keyword>
<dbReference type="GO" id="GO:0005886">
    <property type="term" value="C:plasma membrane"/>
    <property type="evidence" value="ECO:0007669"/>
    <property type="project" value="UniProtKB-SubCell"/>
</dbReference>
<dbReference type="SUPFAM" id="SSF51344">
    <property type="entry name" value="Epsilon subunit of F1F0-ATP synthase N-terminal domain"/>
    <property type="match status" value="1"/>
</dbReference>
<evidence type="ECO:0000313" key="13">
    <source>
        <dbReference type="EMBL" id="GAN54514.1"/>
    </source>
</evidence>
<protein>
    <recommendedName>
        <fullName evidence="10">ATP synthase epsilon chain</fullName>
    </recommendedName>
    <alternativeName>
        <fullName evidence="10">ATP synthase F1 sector epsilon subunit</fullName>
    </alternativeName>
    <alternativeName>
        <fullName evidence="10">F-ATPase epsilon subunit</fullName>
    </alternativeName>
</protein>
<dbReference type="Gene3D" id="2.60.15.10">
    <property type="entry name" value="F0F1 ATP synthase delta/epsilon subunit, N-terminal"/>
    <property type="match status" value="1"/>
</dbReference>
<comment type="function">
    <text evidence="1 10">Produces ATP from ADP in the presence of a proton gradient across the membrane.</text>
</comment>
<evidence type="ECO:0000313" key="14">
    <source>
        <dbReference type="Proteomes" id="UP000032679"/>
    </source>
</evidence>
<feature type="domain" description="ATP synthase F1 complex delta/epsilon subunit N-terminal" evidence="12">
    <location>
        <begin position="3"/>
        <end position="82"/>
    </location>
</feature>
<evidence type="ECO:0000256" key="4">
    <source>
        <dbReference type="ARBA" id="ARBA00022448"/>
    </source>
</evidence>
<sequence>MPLQVEIISPEQVLVRRDADMAVVPGAEGDIAAMPERAPVMLLLRAGVVSLYEGERVAEQYFVEGGFADMTADRCTILADAARPVSDLDANAARGRIEELDNNWSSVDPQNEAALIRAAEALQATQAEIESARS</sequence>
<name>A0A0D6MLF3_9PROT</name>
<dbReference type="STRING" id="1231623.Tasa_022_013"/>
<dbReference type="GO" id="GO:0046933">
    <property type="term" value="F:proton-transporting ATP synthase activity, rotational mechanism"/>
    <property type="evidence" value="ECO:0007669"/>
    <property type="project" value="UniProtKB-UniRule"/>
</dbReference>
<dbReference type="HAMAP" id="MF_00530">
    <property type="entry name" value="ATP_synth_epsil_bac"/>
    <property type="match status" value="1"/>
</dbReference>
<dbReference type="PANTHER" id="PTHR13822:SF10">
    <property type="entry name" value="ATP SYNTHASE EPSILON CHAIN, CHLOROPLASTIC"/>
    <property type="match status" value="1"/>
</dbReference>
<dbReference type="GO" id="GO:0005524">
    <property type="term" value="F:ATP binding"/>
    <property type="evidence" value="ECO:0007669"/>
    <property type="project" value="UniProtKB-UniRule"/>
</dbReference>
<evidence type="ECO:0000256" key="10">
    <source>
        <dbReference type="HAMAP-Rule" id="MF_00530"/>
    </source>
</evidence>
<keyword evidence="4 10" id="KW-0813">Transport</keyword>
<organism evidence="13 14">
    <name type="scientific">Tanticharoenia sakaeratensis NBRC 103193</name>
    <dbReference type="NCBI Taxonomy" id="1231623"/>
    <lineage>
        <taxon>Bacteria</taxon>
        <taxon>Pseudomonadati</taxon>
        <taxon>Pseudomonadota</taxon>
        <taxon>Alphaproteobacteria</taxon>
        <taxon>Acetobacterales</taxon>
        <taxon>Acetobacteraceae</taxon>
        <taxon>Tanticharoenia</taxon>
    </lineage>
</organism>
<dbReference type="InterPro" id="IPR001469">
    <property type="entry name" value="ATP_synth_F1_dsu/esu"/>
</dbReference>
<dbReference type="PANTHER" id="PTHR13822">
    <property type="entry name" value="ATP SYNTHASE DELTA/EPSILON CHAIN"/>
    <property type="match status" value="1"/>
</dbReference>
<evidence type="ECO:0000256" key="3">
    <source>
        <dbReference type="ARBA" id="ARBA00005712"/>
    </source>
</evidence>
<dbReference type="InterPro" id="IPR020546">
    <property type="entry name" value="ATP_synth_F1_dsu/esu_N"/>
</dbReference>
<evidence type="ECO:0000256" key="9">
    <source>
        <dbReference type="ARBA" id="ARBA00023310"/>
    </source>
</evidence>
<dbReference type="InterPro" id="IPR036771">
    <property type="entry name" value="ATPsynth_dsu/esu_N"/>
</dbReference>
<proteinExistence type="inferred from homology"/>
<comment type="subcellular location">
    <subcellularLocation>
        <location evidence="10">Cell membrane</location>
        <topology evidence="10">Peripheral membrane protein</topology>
    </subcellularLocation>
    <subcellularLocation>
        <location evidence="2">Endomembrane system</location>
        <topology evidence="2">Peripheral membrane protein</topology>
    </subcellularLocation>
</comment>
<dbReference type="GO" id="GO:0012505">
    <property type="term" value="C:endomembrane system"/>
    <property type="evidence" value="ECO:0007669"/>
    <property type="project" value="UniProtKB-SubCell"/>
</dbReference>
<keyword evidence="5 10" id="KW-0375">Hydrogen ion transport</keyword>
<keyword evidence="9 10" id="KW-0066">ATP synthesis</keyword>